<dbReference type="AlphaFoldDB" id="A0A4Y9ZP35"/>
<evidence type="ECO:0000259" key="5">
    <source>
        <dbReference type="Pfam" id="PF00891"/>
    </source>
</evidence>
<dbReference type="Gene3D" id="3.40.50.150">
    <property type="entry name" value="Vaccinia Virus protein VP39"/>
    <property type="match status" value="1"/>
</dbReference>
<protein>
    <recommendedName>
        <fullName evidence="5">O-methyltransferase C-terminal domain-containing protein</fullName>
    </recommendedName>
</protein>
<dbReference type="InterPro" id="IPR001077">
    <property type="entry name" value="COMT_C"/>
</dbReference>
<evidence type="ECO:0000256" key="4">
    <source>
        <dbReference type="SAM" id="SignalP"/>
    </source>
</evidence>
<keyword evidence="4" id="KW-0732">Signal</keyword>
<dbReference type="PANTHER" id="PTHR43712:SF2">
    <property type="entry name" value="O-METHYLTRANSFERASE CICE"/>
    <property type="match status" value="1"/>
</dbReference>
<organism evidence="6 7">
    <name type="scientific">Hericium alpestre</name>
    <dbReference type="NCBI Taxonomy" id="135208"/>
    <lineage>
        <taxon>Eukaryota</taxon>
        <taxon>Fungi</taxon>
        <taxon>Dikarya</taxon>
        <taxon>Basidiomycota</taxon>
        <taxon>Agaricomycotina</taxon>
        <taxon>Agaricomycetes</taxon>
        <taxon>Russulales</taxon>
        <taxon>Hericiaceae</taxon>
        <taxon>Hericium</taxon>
    </lineage>
</organism>
<keyword evidence="7" id="KW-1185">Reference proteome</keyword>
<dbReference type="Pfam" id="PF00891">
    <property type="entry name" value="Methyltransf_2"/>
    <property type="match status" value="1"/>
</dbReference>
<dbReference type="GO" id="GO:0032259">
    <property type="term" value="P:methylation"/>
    <property type="evidence" value="ECO:0007669"/>
    <property type="project" value="UniProtKB-KW"/>
</dbReference>
<feature type="signal peptide" evidence="4">
    <location>
        <begin position="1"/>
        <end position="24"/>
    </location>
</feature>
<feature type="chain" id="PRO_5021433083" description="O-methyltransferase C-terminal domain-containing protein" evidence="4">
    <location>
        <begin position="25"/>
        <end position="240"/>
    </location>
</feature>
<keyword evidence="1" id="KW-0489">Methyltransferase</keyword>
<dbReference type="InterPro" id="IPR016461">
    <property type="entry name" value="COMT-like"/>
</dbReference>
<dbReference type="InterPro" id="IPR029063">
    <property type="entry name" value="SAM-dependent_MTases_sf"/>
</dbReference>
<keyword evidence="3" id="KW-0949">S-adenosyl-L-methionine</keyword>
<keyword evidence="2" id="KW-0808">Transferase</keyword>
<sequence>MCVTDIPSWPFLLLLMVAIFPVASLPAGTSWVDVSGGFGHVLLGIAQVNLKLKFTLQDQQHVLDQAKQFLKKEYLQGVENNNPHLVPLDFLKESPVKGQDIYYMRFIIHDWPDDIALVILKNVAKAMKSSSRLLIHDFCLTIPSDNSSSSNVNAHAHDAPPPLLPNYGAGGARPFLMDVNIMIAANSKERSAEDVADLADRAGLEFVRFWDCVETGITIEYICVYYDKLSWVNESGYHKS</sequence>
<accession>A0A4Y9ZP35</accession>
<dbReference type="Proteomes" id="UP000298061">
    <property type="component" value="Unassembled WGS sequence"/>
</dbReference>
<dbReference type="GO" id="GO:0008171">
    <property type="term" value="F:O-methyltransferase activity"/>
    <property type="evidence" value="ECO:0007669"/>
    <property type="project" value="InterPro"/>
</dbReference>
<evidence type="ECO:0000313" key="6">
    <source>
        <dbReference type="EMBL" id="TFY76020.1"/>
    </source>
</evidence>
<name>A0A4Y9ZP35_9AGAM</name>
<dbReference type="PROSITE" id="PS51683">
    <property type="entry name" value="SAM_OMT_II"/>
    <property type="match status" value="1"/>
</dbReference>
<proteinExistence type="predicted"/>
<comment type="caution">
    <text evidence="6">The sequence shown here is derived from an EMBL/GenBank/DDBJ whole genome shotgun (WGS) entry which is preliminary data.</text>
</comment>
<dbReference type="EMBL" id="SFCI01001348">
    <property type="protein sequence ID" value="TFY76020.1"/>
    <property type="molecule type" value="Genomic_DNA"/>
</dbReference>
<evidence type="ECO:0000256" key="1">
    <source>
        <dbReference type="ARBA" id="ARBA00022603"/>
    </source>
</evidence>
<evidence type="ECO:0000256" key="2">
    <source>
        <dbReference type="ARBA" id="ARBA00022679"/>
    </source>
</evidence>
<evidence type="ECO:0000256" key="3">
    <source>
        <dbReference type="ARBA" id="ARBA00022691"/>
    </source>
</evidence>
<reference evidence="6 7" key="1">
    <citation type="submission" date="2019-02" db="EMBL/GenBank/DDBJ databases">
        <title>Genome sequencing of the rare red list fungi Hericium alpestre (H. flagellum).</title>
        <authorList>
            <person name="Buettner E."/>
            <person name="Kellner H."/>
        </authorList>
    </citation>
    <scope>NUCLEOTIDE SEQUENCE [LARGE SCALE GENOMIC DNA]</scope>
    <source>
        <strain evidence="6 7">DSM 108284</strain>
    </source>
</reference>
<gene>
    <name evidence="6" type="ORF">EWM64_g7996</name>
</gene>
<feature type="domain" description="O-methyltransferase C-terminal" evidence="5">
    <location>
        <begin position="29"/>
        <end position="143"/>
    </location>
</feature>
<dbReference type="SUPFAM" id="SSF53335">
    <property type="entry name" value="S-adenosyl-L-methionine-dependent methyltransferases"/>
    <property type="match status" value="1"/>
</dbReference>
<evidence type="ECO:0000313" key="7">
    <source>
        <dbReference type="Proteomes" id="UP000298061"/>
    </source>
</evidence>
<dbReference type="OrthoDB" id="1606438at2759"/>
<dbReference type="PANTHER" id="PTHR43712">
    <property type="entry name" value="PUTATIVE (AFU_ORTHOLOGUE AFUA_4G14580)-RELATED"/>
    <property type="match status" value="1"/>
</dbReference>